<evidence type="ECO:0000259" key="1">
    <source>
        <dbReference type="Pfam" id="PF12146"/>
    </source>
</evidence>
<dbReference type="InterPro" id="IPR022742">
    <property type="entry name" value="Hydrolase_4"/>
</dbReference>
<dbReference type="KEGG" id="lsd:EMK97_13435"/>
<dbReference type="InterPro" id="IPR051044">
    <property type="entry name" value="MAG_DAG_Lipase"/>
</dbReference>
<dbReference type="AlphaFoldDB" id="A0A4P6P512"/>
<dbReference type="InterPro" id="IPR029058">
    <property type="entry name" value="AB_hydrolase_fold"/>
</dbReference>
<dbReference type="Gene3D" id="3.40.50.1820">
    <property type="entry name" value="alpha/beta hydrolase"/>
    <property type="match status" value="1"/>
</dbReference>
<dbReference type="SUPFAM" id="SSF53474">
    <property type="entry name" value="alpha/beta-Hydrolases"/>
    <property type="match status" value="1"/>
</dbReference>
<evidence type="ECO:0000313" key="3">
    <source>
        <dbReference type="Proteomes" id="UP000290244"/>
    </source>
</evidence>
<dbReference type="OrthoDB" id="9788260at2"/>
<protein>
    <submittedName>
        <fullName evidence="2">Alpha/beta fold hydrolase</fullName>
    </submittedName>
</protein>
<proteinExistence type="predicted"/>
<dbReference type="PANTHER" id="PTHR11614">
    <property type="entry name" value="PHOSPHOLIPASE-RELATED"/>
    <property type="match status" value="1"/>
</dbReference>
<accession>A0A4P6P512</accession>
<keyword evidence="3" id="KW-1185">Reference proteome</keyword>
<dbReference type="GO" id="GO:0016787">
    <property type="term" value="F:hydrolase activity"/>
    <property type="evidence" value="ECO:0007669"/>
    <property type="project" value="UniProtKB-KW"/>
</dbReference>
<reference evidence="2 3" key="1">
    <citation type="submission" date="2018-12" db="EMBL/GenBank/DDBJ databases">
        <title>Complete genome of Litorilituus sediminis.</title>
        <authorList>
            <person name="Liu A."/>
            <person name="Rong J."/>
        </authorList>
    </citation>
    <scope>NUCLEOTIDE SEQUENCE [LARGE SCALE GENOMIC DNA]</scope>
    <source>
        <strain evidence="2 3">JCM 17549</strain>
    </source>
</reference>
<dbReference type="RefSeq" id="WP_130603006.1">
    <property type="nucleotide sequence ID" value="NZ_CP034759.1"/>
</dbReference>
<feature type="domain" description="Serine aminopeptidase S33" evidence="1">
    <location>
        <begin position="50"/>
        <end position="315"/>
    </location>
</feature>
<dbReference type="Proteomes" id="UP000290244">
    <property type="component" value="Chromosome"/>
</dbReference>
<dbReference type="Pfam" id="PF12146">
    <property type="entry name" value="Hydrolase_4"/>
    <property type="match status" value="1"/>
</dbReference>
<gene>
    <name evidence="2" type="ORF">EMK97_13435</name>
</gene>
<sequence>MPNNRQFTTEQQLTERLANEIALFWQQGHFNHFHGENGVDIHYGYFTQQQTRPNLIIVPGRCEAYLKYKELCYDLFQQGFNIFILDHRGQGLSGRMLDNWQKGYVDDFQNYVLDLDNFIENIVKIQSPQDNYILAHSMGGAIATRYLQYRADSIKAAVLASPMLGFNVGKVPEKLAENLINQAEKLNQWLGAKPWYFLGHKNFIATPFKDNLLSHSQVRYQSYLDLYQQEKHLQLGGVTVKWLVESVKAQELIFQQLAAITTPVLVLQASKDIIIKNQAQDEFCQQLNQINADSCPDGKAMVIDGAYHELFFEIDSYRNLALNHTLDWIEKHQ</sequence>
<evidence type="ECO:0000313" key="2">
    <source>
        <dbReference type="EMBL" id="QBG36651.1"/>
    </source>
</evidence>
<organism evidence="2 3">
    <name type="scientific">Litorilituus sediminis</name>
    <dbReference type="NCBI Taxonomy" id="718192"/>
    <lineage>
        <taxon>Bacteria</taxon>
        <taxon>Pseudomonadati</taxon>
        <taxon>Pseudomonadota</taxon>
        <taxon>Gammaproteobacteria</taxon>
        <taxon>Alteromonadales</taxon>
        <taxon>Colwelliaceae</taxon>
        <taxon>Litorilituus</taxon>
    </lineage>
</organism>
<keyword evidence="2" id="KW-0378">Hydrolase</keyword>
<name>A0A4P6P512_9GAMM</name>
<dbReference type="EMBL" id="CP034759">
    <property type="protein sequence ID" value="QBG36651.1"/>
    <property type="molecule type" value="Genomic_DNA"/>
</dbReference>